<dbReference type="Gene3D" id="2.60.120.230">
    <property type="match status" value="1"/>
</dbReference>
<dbReference type="Gene3D" id="1.10.287.70">
    <property type="match status" value="2"/>
</dbReference>
<dbReference type="Proteomes" id="UP001642540">
    <property type="component" value="Unassembled WGS sequence"/>
</dbReference>
<keyword evidence="5" id="KW-0812">Transmembrane</keyword>
<keyword evidence="8" id="KW-1185">Reference proteome</keyword>
<dbReference type="SUPFAM" id="SSF49742">
    <property type="entry name" value="PHM/PNGase F"/>
    <property type="match status" value="2"/>
</dbReference>
<evidence type="ECO:0000313" key="8">
    <source>
        <dbReference type="Proteomes" id="UP001642540"/>
    </source>
</evidence>
<evidence type="ECO:0000256" key="4">
    <source>
        <dbReference type="SAM" id="MobiDB-lite"/>
    </source>
</evidence>
<gene>
    <name evidence="7" type="ORF">ODALV1_LOCUS30708</name>
</gene>
<dbReference type="Gene3D" id="2.60.120.310">
    <property type="entry name" value="Copper type II, ascorbate-dependent monooxygenase, N-terminal domain"/>
    <property type="match status" value="1"/>
</dbReference>
<dbReference type="InterPro" id="IPR036939">
    <property type="entry name" value="Cu2_ascorb_mOase_N_sf"/>
</dbReference>
<feature type="transmembrane region" description="Helical" evidence="5">
    <location>
        <begin position="418"/>
        <end position="437"/>
    </location>
</feature>
<dbReference type="Pfam" id="PF03712">
    <property type="entry name" value="Cu2_monoox_C"/>
    <property type="match status" value="1"/>
</dbReference>
<accession>A0ABP1S7H1</accession>
<dbReference type="InterPro" id="IPR024548">
    <property type="entry name" value="Cu2_monoox_C"/>
</dbReference>
<dbReference type="SMART" id="SM00664">
    <property type="entry name" value="DoH"/>
    <property type="match status" value="1"/>
</dbReference>
<feature type="transmembrane region" description="Helical" evidence="5">
    <location>
        <begin position="388"/>
        <end position="412"/>
    </location>
</feature>
<evidence type="ECO:0000256" key="3">
    <source>
        <dbReference type="ARBA" id="ARBA00023180"/>
    </source>
</evidence>
<dbReference type="CDD" id="cd09631">
    <property type="entry name" value="DOMON_DOH"/>
    <property type="match status" value="1"/>
</dbReference>
<evidence type="ECO:0000256" key="2">
    <source>
        <dbReference type="ARBA" id="ARBA00023157"/>
    </source>
</evidence>
<keyword evidence="2" id="KW-1015">Disulfide bond</keyword>
<dbReference type="InterPro" id="IPR000323">
    <property type="entry name" value="Cu2_ascorb_mOase_N"/>
</dbReference>
<dbReference type="EMBL" id="CAXLJM020000164">
    <property type="protein sequence ID" value="CAL8146114.1"/>
    <property type="molecule type" value="Genomic_DNA"/>
</dbReference>
<proteinExistence type="inferred from homology"/>
<dbReference type="InterPro" id="IPR000945">
    <property type="entry name" value="DBH-like"/>
</dbReference>
<name>A0ABP1S7H1_9HEXA</name>
<dbReference type="Pfam" id="PF01082">
    <property type="entry name" value="Cu2_monooxygen"/>
    <property type="match status" value="1"/>
</dbReference>
<dbReference type="InterPro" id="IPR014784">
    <property type="entry name" value="Cu2_ascorb_mOase-like_C"/>
</dbReference>
<comment type="caution">
    <text evidence="7">The sequence shown here is derived from an EMBL/GenBank/DDBJ whole genome shotgun (WGS) entry which is preliminary data.</text>
</comment>
<sequence>MDYIVITCFFHFRASVYTKEYNLLLLHLNWLIDFENCFNFVYSIGKVEYIPIKDHSKTTNGNTVFLNYNNLTSFLHISFGRWTNCQTVSFIINFENTEIETISEHLEVTYENLGFADAKLDCGYYGHYCSVFNKLKSQPALTKKPVAFYPLFLFYIIPDSAANEEKFKKLSFKLLYNNPFLQLTYRLQYTFQQIAEMGKSTDISVILKEECSKLVFICKLCEYWDKFEKRYAMQEVPLSKPRNFSRATFSNLYWNITGDGKNFTYYRLFNPMDVGKSILFRSASFRDTTVGRLWNITRSNSTMNVLKLGANRDEIILSILLEKTSRPKSVVEWNRGDQNRPALGPVTNLTSNIAIIDMQSSSYNFLTCEHSKASISVFIYFQPFQWDVWALLLITIPVTTFCIYKTTFWVLLDNRISSGSIILTLTALLLNTIVTTNELCRKKYLRLFFTVWLLTSIIISNAYRGDTLAKTTAPAESKKIEKFSQLKGFNLFTKVTCRYSTEEAISIILYCSEIGSDMFYLLIKNLMPIDFIEVQQDFFKKSHNISSTLEKFKFHSSLDKETAKTFFQLKFKPVHNNSDPEVPLSSCNKTAFVDDSNEIRKLQWSLRKKCHGSNFKYYSGKERFIQKSTSWYIQESGGYYMKRRMSYLSESGIYNFWKSYTERKVEIDGSETESQCSIRADEKSQQKSSKALTLLGEVSSLPAPSPPPTTIRYSETKAETFKFNAPCQNFNPSSFRQPFVPDSDAFFSPTVLLNVDNEAIRSLQRGQQVIAAKLDIIVDMIGTNLGAKCVDTNVPTTAISLPLETIDDFYRLESDVRTTRKMKDDLISIFSTKGGNNHNQIAYRIVDALMTDDLMTAFTAFAETKGTNLVLPHLNWLVDFQNCFNFVYSTGKVEYTPIKDGSKNIIAKTVFLNYNNLTTFLHMSFHRWTNCQTVSFIINFENTEKEPISEQVYENLGFAEAKRNCGYYGHYCSIFNKLESQPALTKKSTAFYPLFLFYILPDTTSNEEEFKYMNFKLLYNNPFLQLTYRLQYTFQQISEMGKSTSISVTLKEECSKLVFICKLCEYWDTFDKGYSMQEAFLSKPRNLSQETLSNLYLSITGDGKNLTYYRLINPMDIGKSILSRSAPFRETTLERLRSITHSNSTMNVLKLGVNRDEIILSILLEKSYRPQSVEEWNRGDQNVPAVGPVTNLTSNIAIIEMQSSSYNFLTCEHSKASISVFIYFLPFQWEVWVLLIFSIPVTTFCMQKTSFWVLSSRPTENRIRSGSIILTITALLLNTIVTTNELCREKHLRLFFTLWLLTSIIISNAYKGDTFAKTTAPAALKKIERFSQLKGFHILTNVLSTYTTTLDSISDLRYGCEIGSDMFSLLMNNLKLIDFIKVQQEFFKNSLNLSSTLEKFQFYSSLDKETAKTFFQLKFKPVLNNSNPEVLLSNCNKTAFVDDSNEIRELEWSLRKKCRGRNQKYYSGKERFMQKSSSWYIQESGGYYMKRRMSYLSESGIYNFWKSYTERKLDGLETESQCSIKTDEKVTTSSKLMSIFVVIIFCYVLTLIVLCGEVCRANLVIIFSRKTIAQSSNPSSLTFRQSEVLNETSGLILEWDVNLESRTILFTISTSSNITSYVALGLTKKGHLEEGDDVIVIGVGANGSASVGDMVATNGTTVIRDRSQDWELMNSNGSSFSIRRSLEACDEQDYSFNTDLIHVVWSEGQSQMDPSSSQLDIQFGNESRPIYFLDPIVEPMFAEGVTNLPTFRISRKFLVPPRHTSYWCSIHKMNSPMSSKHHIVGFSPYFSNDLGRRHVHHQIITRCVAPPGSDPEKIFAPFLNHPGEECYINNNTQLPYPYCREFLHEWAVGGKDVPFPDSVGFSIGENPGNQYFLYETHFDNPEVRDDLELETGVDFHYTPNLRENDGGILLVGAGVFATWAMPPETTEFDVAGHCNPRCTTTMFPPEGVQVLGARLHAHLSSRRIRIKHFRNGAELPWIQNDDNYDFNFQQWRLLYNPVTLLPGDQITVQCGYDNVWKNDSSATVSGYSTRNEMCVGWLMLSKRIPHSFCSSEYPTENVMERFGIQNMTWDLDSNERIIRAANDPQYVGLTFTEMMTRVMGNWPPEQKLEWENELLESQHVASCPNVRIVGSVLYYISALEQILPGGIVLPIPQNVRDGYGSSDRLISTPGRSSTARYPTEVAPFTPPSSCPAGNQPEGGEGQETIDAAEAVRRFGEAWNLLRRINRIGG</sequence>
<keyword evidence="5" id="KW-1133">Transmembrane helix</keyword>
<feature type="transmembrane region" description="Helical" evidence="5">
    <location>
        <begin position="1220"/>
        <end position="1242"/>
    </location>
</feature>
<organism evidence="7 8">
    <name type="scientific">Orchesella dallaii</name>
    <dbReference type="NCBI Taxonomy" id="48710"/>
    <lineage>
        <taxon>Eukaryota</taxon>
        <taxon>Metazoa</taxon>
        <taxon>Ecdysozoa</taxon>
        <taxon>Arthropoda</taxon>
        <taxon>Hexapoda</taxon>
        <taxon>Collembola</taxon>
        <taxon>Entomobryomorpha</taxon>
        <taxon>Entomobryoidea</taxon>
        <taxon>Orchesellidae</taxon>
        <taxon>Orchesellinae</taxon>
        <taxon>Orchesella</taxon>
    </lineage>
</organism>
<dbReference type="InterPro" id="IPR008977">
    <property type="entry name" value="PHM/PNGase_F_dom_sf"/>
</dbReference>
<keyword evidence="3" id="KW-0325">Glycoprotein</keyword>
<evidence type="ECO:0000256" key="5">
    <source>
        <dbReference type="SAM" id="Phobius"/>
    </source>
</evidence>
<comment type="similarity">
    <text evidence="1">Belongs to the copper type II ascorbate-dependent monooxygenase family.</text>
</comment>
<feature type="transmembrane region" description="Helical" evidence="5">
    <location>
        <begin position="1536"/>
        <end position="1554"/>
    </location>
</feature>
<protein>
    <recommendedName>
        <fullName evidence="6">DOMON domain-containing protein</fullName>
    </recommendedName>
</protein>
<dbReference type="PANTHER" id="PTHR10157">
    <property type="entry name" value="DOPAMINE BETA HYDROXYLASE RELATED"/>
    <property type="match status" value="1"/>
</dbReference>
<dbReference type="InterPro" id="IPR045266">
    <property type="entry name" value="DOH_DOMON"/>
</dbReference>
<dbReference type="PANTHER" id="PTHR10157:SF23">
    <property type="entry name" value="MOXD1 HOMOLOG 1"/>
    <property type="match status" value="1"/>
</dbReference>
<feature type="region of interest" description="Disordered" evidence="4">
    <location>
        <begin position="2170"/>
        <end position="2206"/>
    </location>
</feature>
<evidence type="ECO:0000256" key="1">
    <source>
        <dbReference type="ARBA" id="ARBA00010676"/>
    </source>
</evidence>
<evidence type="ECO:0000259" key="6">
    <source>
        <dbReference type="PROSITE" id="PS50836"/>
    </source>
</evidence>
<feature type="domain" description="DOMON" evidence="6">
    <location>
        <begin position="1593"/>
        <end position="1708"/>
    </location>
</feature>
<feature type="transmembrane region" description="Helical" evidence="5">
    <location>
        <begin position="1293"/>
        <end position="1310"/>
    </location>
</feature>
<dbReference type="PROSITE" id="PS50836">
    <property type="entry name" value="DOMON"/>
    <property type="match status" value="1"/>
</dbReference>
<keyword evidence="5" id="KW-0472">Membrane</keyword>
<dbReference type="Pfam" id="PF03351">
    <property type="entry name" value="DOMON"/>
    <property type="match status" value="1"/>
</dbReference>
<dbReference type="InterPro" id="IPR005018">
    <property type="entry name" value="DOMON_domain"/>
</dbReference>
<feature type="transmembrane region" description="Helical" evidence="5">
    <location>
        <begin position="1263"/>
        <end position="1281"/>
    </location>
</feature>
<reference evidence="7 8" key="1">
    <citation type="submission" date="2024-08" db="EMBL/GenBank/DDBJ databases">
        <authorList>
            <person name="Cucini C."/>
            <person name="Frati F."/>
        </authorList>
    </citation>
    <scope>NUCLEOTIDE SEQUENCE [LARGE SCALE GENOMIC DNA]</scope>
</reference>
<evidence type="ECO:0000313" key="7">
    <source>
        <dbReference type="EMBL" id="CAL8146114.1"/>
    </source>
</evidence>